<accession>A0A382R5B6</accession>
<evidence type="ECO:0000259" key="2">
    <source>
        <dbReference type="Pfam" id="PF07075"/>
    </source>
</evidence>
<dbReference type="AlphaFoldDB" id="A0A382R5B6"/>
<dbReference type="InterPro" id="IPR048502">
    <property type="entry name" value="NamZ_N"/>
</dbReference>
<sequence>VRGLGWDIDSRYSANRGDLFPIGSFGHTGFTGTSVWLDPSSQTCVVFLSSRLHPDGKGNVTALRGKVSTLTAAAIMTESKRRNVTVDTGIDVLRAEEFARLRGAKIALLTNQTGRASDGVTTVELLWAAPEVDLRVLLSPEHGFGGHSDEFVPDAREPETGLPIYSLYGPTIRRPTAEMLAGIDTIVIDLQDAGTRFYTYPATMAYVMEMASTHGLRVVVLDRPNPITGDGVEGPMLDDDAIGFTGYASMPIRHGLTIGELARLFNDERDIGVELDIVELKGWQRDLWFDETGLPWIDPSPNLRTVTQAVLYPGIGAIEATNLSV</sequence>
<evidence type="ECO:0000313" key="3">
    <source>
        <dbReference type="EMBL" id="SVC92410.1"/>
    </source>
</evidence>
<dbReference type="EMBL" id="UINC01118938">
    <property type="protein sequence ID" value="SVC92410.1"/>
    <property type="molecule type" value="Genomic_DNA"/>
</dbReference>
<name>A0A382R5B6_9ZZZZ</name>
<feature type="domain" description="Beta-lactamase-related" evidence="1">
    <location>
        <begin position="3"/>
        <end position="59"/>
    </location>
</feature>
<dbReference type="PANTHER" id="PTHR42915:SF1">
    <property type="entry name" value="PEPTIDOGLYCAN BETA-N-ACETYLMURAMIDASE NAMZ"/>
    <property type="match status" value="1"/>
</dbReference>
<dbReference type="Pfam" id="PF07075">
    <property type="entry name" value="NamZ_N"/>
    <property type="match status" value="1"/>
</dbReference>
<feature type="domain" description="Peptidoglycan beta-N-acetylmuramidase NamZ N-terminal" evidence="2">
    <location>
        <begin position="106"/>
        <end position="306"/>
    </location>
</feature>
<dbReference type="Gene3D" id="3.40.50.12170">
    <property type="entry name" value="Uncharacterised protein PF07075, DUF1343"/>
    <property type="match status" value="1"/>
</dbReference>
<evidence type="ECO:0000259" key="1">
    <source>
        <dbReference type="Pfam" id="PF00144"/>
    </source>
</evidence>
<dbReference type="GO" id="GO:0033922">
    <property type="term" value="F:peptidoglycan beta-N-acetylmuramidase activity"/>
    <property type="evidence" value="ECO:0007669"/>
    <property type="project" value="InterPro"/>
</dbReference>
<reference evidence="3" key="1">
    <citation type="submission" date="2018-05" db="EMBL/GenBank/DDBJ databases">
        <authorList>
            <person name="Lanie J.A."/>
            <person name="Ng W.-L."/>
            <person name="Kazmierczak K.M."/>
            <person name="Andrzejewski T.M."/>
            <person name="Davidsen T.M."/>
            <person name="Wayne K.J."/>
            <person name="Tettelin H."/>
            <person name="Glass J.I."/>
            <person name="Rusch D."/>
            <person name="Podicherti R."/>
            <person name="Tsui H.-C.T."/>
            <person name="Winkler M.E."/>
        </authorList>
    </citation>
    <scope>NUCLEOTIDE SEQUENCE</scope>
</reference>
<dbReference type="InterPro" id="IPR008302">
    <property type="entry name" value="NamZ"/>
</dbReference>
<dbReference type="Gene3D" id="3.40.710.10">
    <property type="entry name" value="DD-peptidase/beta-lactamase superfamily"/>
    <property type="match status" value="1"/>
</dbReference>
<organism evidence="3">
    <name type="scientific">marine metagenome</name>
    <dbReference type="NCBI Taxonomy" id="408172"/>
    <lineage>
        <taxon>unclassified sequences</taxon>
        <taxon>metagenomes</taxon>
        <taxon>ecological metagenomes</taxon>
    </lineage>
</organism>
<dbReference type="PANTHER" id="PTHR42915">
    <property type="entry name" value="HYPOTHETICAL 460 KDA PROTEIN IN FEUA-SIGW INTERGENIC REGION [PRECURSOR]"/>
    <property type="match status" value="1"/>
</dbReference>
<protein>
    <submittedName>
        <fullName evidence="3">Uncharacterized protein</fullName>
    </submittedName>
</protein>
<dbReference type="InterPro" id="IPR012338">
    <property type="entry name" value="Beta-lactam/transpept-like"/>
</dbReference>
<gene>
    <name evidence="3" type="ORF">METZ01_LOCUS345264</name>
</gene>
<feature type="non-terminal residue" evidence="3">
    <location>
        <position position="1"/>
    </location>
</feature>
<proteinExistence type="predicted"/>
<dbReference type="Pfam" id="PF00144">
    <property type="entry name" value="Beta-lactamase"/>
    <property type="match status" value="1"/>
</dbReference>
<dbReference type="InterPro" id="IPR001466">
    <property type="entry name" value="Beta-lactam-related"/>
</dbReference>
<dbReference type="SUPFAM" id="SSF56601">
    <property type="entry name" value="beta-lactamase/transpeptidase-like"/>
    <property type="match status" value="1"/>
</dbReference>
<feature type="non-terminal residue" evidence="3">
    <location>
        <position position="325"/>
    </location>
</feature>